<dbReference type="PANTHER" id="PTHR43537:SF5">
    <property type="entry name" value="UXU OPERON TRANSCRIPTIONAL REGULATOR"/>
    <property type="match status" value="1"/>
</dbReference>
<dbReference type="InterPro" id="IPR036388">
    <property type="entry name" value="WH-like_DNA-bd_sf"/>
</dbReference>
<dbReference type="Gene3D" id="1.10.10.10">
    <property type="entry name" value="Winged helix-like DNA-binding domain superfamily/Winged helix DNA-binding domain"/>
    <property type="match status" value="1"/>
</dbReference>
<keyword evidence="3" id="KW-0804">Transcription</keyword>
<evidence type="ECO:0000313" key="6">
    <source>
        <dbReference type="Proteomes" id="UP000657421"/>
    </source>
</evidence>
<gene>
    <name evidence="5" type="ORF">H8716_13410</name>
</gene>
<organism evidence="5 6">
    <name type="scientific">Jingyaoa shaoxingensis</name>
    <dbReference type="NCBI Taxonomy" id="2763671"/>
    <lineage>
        <taxon>Bacteria</taxon>
        <taxon>Bacillati</taxon>
        <taxon>Bacillota</taxon>
        <taxon>Clostridia</taxon>
        <taxon>Lachnospirales</taxon>
        <taxon>Lachnospiraceae</taxon>
        <taxon>Jingyaoa</taxon>
    </lineage>
</organism>
<evidence type="ECO:0000256" key="1">
    <source>
        <dbReference type="ARBA" id="ARBA00023015"/>
    </source>
</evidence>
<keyword evidence="6" id="KW-1185">Reference proteome</keyword>
<evidence type="ECO:0000259" key="4">
    <source>
        <dbReference type="PROSITE" id="PS50949"/>
    </source>
</evidence>
<dbReference type="InterPro" id="IPR036390">
    <property type="entry name" value="WH_DNA-bd_sf"/>
</dbReference>
<keyword evidence="1" id="KW-0805">Transcription regulation</keyword>
<dbReference type="CDD" id="cd07377">
    <property type="entry name" value="WHTH_GntR"/>
    <property type="match status" value="1"/>
</dbReference>
<dbReference type="SMART" id="SM00345">
    <property type="entry name" value="HTH_GNTR"/>
    <property type="match status" value="1"/>
</dbReference>
<dbReference type="PRINTS" id="PR00035">
    <property type="entry name" value="HTHGNTR"/>
</dbReference>
<comment type="caution">
    <text evidence="5">The sequence shown here is derived from an EMBL/GenBank/DDBJ whole genome shotgun (WGS) entry which is preliminary data.</text>
</comment>
<dbReference type="PANTHER" id="PTHR43537">
    <property type="entry name" value="TRANSCRIPTIONAL REGULATOR, GNTR FAMILY"/>
    <property type="match status" value="1"/>
</dbReference>
<dbReference type="Gene3D" id="1.20.120.530">
    <property type="entry name" value="GntR ligand-binding domain-like"/>
    <property type="match status" value="1"/>
</dbReference>
<dbReference type="InterPro" id="IPR000524">
    <property type="entry name" value="Tscrpt_reg_HTH_GntR"/>
</dbReference>
<dbReference type="Proteomes" id="UP000657421">
    <property type="component" value="Unassembled WGS sequence"/>
</dbReference>
<proteinExistence type="predicted"/>
<dbReference type="SMART" id="SM00895">
    <property type="entry name" value="FCD"/>
    <property type="match status" value="1"/>
</dbReference>
<feature type="domain" description="HTH gntR-type" evidence="4">
    <location>
        <begin position="7"/>
        <end position="75"/>
    </location>
</feature>
<protein>
    <submittedName>
        <fullName evidence="5">FadR family transcriptional regulator</fullName>
    </submittedName>
</protein>
<dbReference type="PROSITE" id="PS50949">
    <property type="entry name" value="HTH_GNTR"/>
    <property type="match status" value="1"/>
</dbReference>
<name>A0ABR7NCD6_9FIRM</name>
<evidence type="ECO:0000256" key="2">
    <source>
        <dbReference type="ARBA" id="ARBA00023125"/>
    </source>
</evidence>
<evidence type="ECO:0000313" key="5">
    <source>
        <dbReference type="EMBL" id="MBC8574069.1"/>
    </source>
</evidence>
<dbReference type="Pfam" id="PF00392">
    <property type="entry name" value="GntR"/>
    <property type="match status" value="1"/>
</dbReference>
<dbReference type="SUPFAM" id="SSF48008">
    <property type="entry name" value="GntR ligand-binding domain-like"/>
    <property type="match status" value="1"/>
</dbReference>
<dbReference type="EMBL" id="JACRSZ010000015">
    <property type="protein sequence ID" value="MBC8574069.1"/>
    <property type="molecule type" value="Genomic_DNA"/>
</dbReference>
<evidence type="ECO:0000256" key="3">
    <source>
        <dbReference type="ARBA" id="ARBA00023163"/>
    </source>
</evidence>
<dbReference type="RefSeq" id="WP_249309565.1">
    <property type="nucleotide sequence ID" value="NZ_JACRSZ010000015.1"/>
</dbReference>
<dbReference type="InterPro" id="IPR011711">
    <property type="entry name" value="GntR_C"/>
</dbReference>
<sequence>MKEIQRISITDAVVDNIKEMIEAEEYKVGEKLPAEAKLCEMLKVSRTSVREALRVLQALGYVENKPGKGAFVAANHKEDSSLWYDVENPQFTDFMDIRMAMETFAVRIAVKKASEKDIKKLEEIHQSFVEANENKDMVRMIMLDELFHTTIVGITKNQLLININRQLLEAFRVYRSESFTDRDVYKNAIEPHEALLDCFRHHDYKRAVDEMRNHLNITTSDMEKIHNKNTSVTTEKL</sequence>
<accession>A0ABR7NCD6</accession>
<keyword evidence="2" id="KW-0238">DNA-binding</keyword>
<reference evidence="5 6" key="1">
    <citation type="submission" date="2020-08" db="EMBL/GenBank/DDBJ databases">
        <title>Genome public.</title>
        <authorList>
            <person name="Liu C."/>
            <person name="Sun Q."/>
        </authorList>
    </citation>
    <scope>NUCLEOTIDE SEQUENCE [LARGE SCALE GENOMIC DNA]</scope>
    <source>
        <strain evidence="5 6">NSJ-46</strain>
    </source>
</reference>
<dbReference type="Pfam" id="PF07729">
    <property type="entry name" value="FCD"/>
    <property type="match status" value="1"/>
</dbReference>
<dbReference type="InterPro" id="IPR008920">
    <property type="entry name" value="TF_FadR/GntR_C"/>
</dbReference>
<dbReference type="SUPFAM" id="SSF46785">
    <property type="entry name" value="Winged helix' DNA-binding domain"/>
    <property type="match status" value="1"/>
</dbReference>